<keyword evidence="2" id="KW-0812">Transmembrane</keyword>
<keyword evidence="2" id="KW-1133">Transmembrane helix</keyword>
<dbReference type="OrthoDB" id="5358884at2759"/>
<accession>A0A9P8TRD3</accession>
<feature type="transmembrane region" description="Helical" evidence="2">
    <location>
        <begin position="96"/>
        <end position="121"/>
    </location>
</feature>
<comment type="caution">
    <text evidence="3">The sequence shown here is derived from an EMBL/GenBank/DDBJ whole genome shotgun (WGS) entry which is preliminary data.</text>
</comment>
<evidence type="ECO:0000256" key="2">
    <source>
        <dbReference type="SAM" id="Phobius"/>
    </source>
</evidence>
<organism evidence="3 4">
    <name type="scientific">Trichoderma cornu-damae</name>
    <dbReference type="NCBI Taxonomy" id="654480"/>
    <lineage>
        <taxon>Eukaryota</taxon>
        <taxon>Fungi</taxon>
        <taxon>Dikarya</taxon>
        <taxon>Ascomycota</taxon>
        <taxon>Pezizomycotina</taxon>
        <taxon>Sordariomycetes</taxon>
        <taxon>Hypocreomycetidae</taxon>
        <taxon>Hypocreales</taxon>
        <taxon>Hypocreaceae</taxon>
        <taxon>Trichoderma</taxon>
    </lineage>
</organism>
<dbReference type="AlphaFoldDB" id="A0A9P8TRD3"/>
<protein>
    <submittedName>
        <fullName evidence="3">Uncharacterized protein</fullName>
    </submittedName>
</protein>
<feature type="region of interest" description="Disordered" evidence="1">
    <location>
        <begin position="23"/>
        <end position="42"/>
    </location>
</feature>
<sequence length="295" mass="30154">MAPTYDDAPEIVRGHDLPEAYVSPSPEAVWPPQPSVASTYASQTPVSYGNPGIYANNGNAGTYDSNAGTYSDAGKGAAAAAAEESMMPQNRPAPTVGGVSLVLVLSVVIAILSAAVIGLAAGTGVAAKNYNDANSKLSVMSSSLAAFQDAASATGSPTPTDGTTPTPTDWSNLTNGCSTNPEDVTGLVYTSPFFASANFTMYCNKDTNNPPLYSVFATNFNGCMDACAGWNSHNTTTNGTCVAVSFIPLWSVASKAKAGNAPGDCYLKPGPQTSQDLKTPNIGTECHAAILLKSS</sequence>
<dbReference type="EMBL" id="JAIWOZ010000007">
    <property type="protein sequence ID" value="KAH6603516.1"/>
    <property type="molecule type" value="Genomic_DNA"/>
</dbReference>
<name>A0A9P8TRD3_9HYPO</name>
<evidence type="ECO:0000256" key="1">
    <source>
        <dbReference type="SAM" id="MobiDB-lite"/>
    </source>
</evidence>
<reference evidence="3" key="1">
    <citation type="submission" date="2021-08" db="EMBL/GenBank/DDBJ databases">
        <title>Chromosome-Level Trichoderma cornu-damae using Hi-C Data.</title>
        <authorList>
            <person name="Kim C.S."/>
        </authorList>
    </citation>
    <scope>NUCLEOTIDE SEQUENCE</scope>
    <source>
        <strain evidence="3">KA19-0412C</strain>
    </source>
</reference>
<keyword evidence="4" id="KW-1185">Reference proteome</keyword>
<proteinExistence type="predicted"/>
<dbReference type="Proteomes" id="UP000827724">
    <property type="component" value="Unassembled WGS sequence"/>
</dbReference>
<gene>
    <name evidence="3" type="ORF">Trco_008291</name>
</gene>
<evidence type="ECO:0000313" key="4">
    <source>
        <dbReference type="Proteomes" id="UP000827724"/>
    </source>
</evidence>
<keyword evidence="2" id="KW-0472">Membrane</keyword>
<evidence type="ECO:0000313" key="3">
    <source>
        <dbReference type="EMBL" id="KAH6603516.1"/>
    </source>
</evidence>